<dbReference type="InterPro" id="IPR012001">
    <property type="entry name" value="Thiamin_PyroP_enz_TPP-bd_dom"/>
</dbReference>
<dbReference type="EMBL" id="JAYDYW010000009">
    <property type="protein sequence ID" value="MEE1674689.1"/>
    <property type="molecule type" value="Genomic_DNA"/>
</dbReference>
<dbReference type="CDD" id="cd02009">
    <property type="entry name" value="TPP_SHCHC_synthase"/>
    <property type="match status" value="1"/>
</dbReference>
<comment type="cofactor">
    <cofactor evidence="7">
        <name>thiamine diphosphate</name>
        <dbReference type="ChEBI" id="CHEBI:58937"/>
    </cofactor>
    <text evidence="7">Binds 1 thiamine pyrophosphate per subunit.</text>
</comment>
<evidence type="ECO:0000256" key="2">
    <source>
        <dbReference type="ARBA" id="ARBA00022679"/>
    </source>
</evidence>
<dbReference type="NCBIfam" id="TIGR00173">
    <property type="entry name" value="menD"/>
    <property type="match status" value="1"/>
</dbReference>
<sequence length="576" mass="63209">MNKNINIAWAEYLIEDCIRHGIRHFCIAPGSRSTPLTLAVANHPKATSHCHFDERGLGFFALGLSKARQQTVAIITTSGSAVANLYPAVVEAKQSSIPLLVLGADRPQELISVGANQAIEQQAIFAHYPIYSGHLAEPSIDGCAASMLTQLGHALALQQQRPGPIHLNCPYREPFYPEQAKQELSALYKQLEAWINSSLPYYQQHPNTAQPKVSQQWPALAEQSKVLIVIGQQTAEQSQAIIAWAQQAGWPIVVDCQSHWQTAQKDAGLIQQAELLLANSRFAEQVQAELIIQFGGKLVSKRLNQWLASSQASYYLIDESAQRINPGQRMQQRWQCTTQAWLHAHPVITSSTKPQYLQRWTQAQQAICDDVNAALLDYSELAICAQISAQQNPQSALFMGNSMVVRLFELLGQPCKAEHYFANRGASGIDGLLATSVGIAAGLQQACTLVIGDTSLLHDLNSLSLAANSQQNLVIVLFNNNGGEIFNLLPALSTGQQDQRLSKDYYQLPHQADFAAAAATFNLAYQQVVNFEQFSHAFERAQQQAGASFIEVCFTPGDASARYQSLINQVASHDAL</sequence>
<dbReference type="Proteomes" id="UP001310248">
    <property type="component" value="Unassembled WGS sequence"/>
</dbReference>
<feature type="domain" description="Thiamine pyrophosphate enzyme TPP-binding" evidence="8">
    <location>
        <begin position="427"/>
        <end position="552"/>
    </location>
</feature>
<dbReference type="PANTHER" id="PTHR42916:SF1">
    <property type="entry name" value="PROTEIN PHYLLO, CHLOROPLASTIC"/>
    <property type="match status" value="1"/>
</dbReference>
<dbReference type="SUPFAM" id="SSF52518">
    <property type="entry name" value="Thiamin diphosphate-binding fold (THDP-binding)"/>
    <property type="match status" value="2"/>
</dbReference>
<evidence type="ECO:0000256" key="5">
    <source>
        <dbReference type="ARBA" id="ARBA00023052"/>
    </source>
</evidence>
<dbReference type="Gene3D" id="3.40.50.1220">
    <property type="entry name" value="TPP-binding domain"/>
    <property type="match status" value="1"/>
</dbReference>
<dbReference type="Pfam" id="PF16582">
    <property type="entry name" value="TPP_enzyme_M_2"/>
    <property type="match status" value="1"/>
</dbReference>
<evidence type="ECO:0000259" key="8">
    <source>
        <dbReference type="Pfam" id="PF02775"/>
    </source>
</evidence>
<dbReference type="InterPro" id="IPR011766">
    <property type="entry name" value="TPP_enzyme_TPP-bd"/>
</dbReference>
<comment type="caution">
    <text evidence="11">The sequence shown here is derived from an EMBL/GenBank/DDBJ whole genome shotgun (WGS) entry which is preliminary data.</text>
</comment>
<evidence type="ECO:0000259" key="9">
    <source>
        <dbReference type="Pfam" id="PF02776"/>
    </source>
</evidence>
<dbReference type="InterPro" id="IPR029035">
    <property type="entry name" value="DHS-like_NAD/FAD-binding_dom"/>
</dbReference>
<feature type="domain" description="Thiamine pyrophosphate enzyme N-terminal TPP-binding" evidence="9">
    <location>
        <begin position="10"/>
        <end position="123"/>
    </location>
</feature>
<evidence type="ECO:0000256" key="4">
    <source>
        <dbReference type="ARBA" id="ARBA00022842"/>
    </source>
</evidence>
<evidence type="ECO:0000313" key="11">
    <source>
        <dbReference type="EMBL" id="MEE1674689.1"/>
    </source>
</evidence>
<keyword evidence="2 7" id="KW-0808">Transferase</keyword>
<comment type="pathway">
    <text evidence="7">Quinol/quinone metabolism; menaquinone biosynthesis.</text>
</comment>
<dbReference type="InterPro" id="IPR004433">
    <property type="entry name" value="MenaQ_synth_MenD"/>
</dbReference>
<dbReference type="HAMAP" id="MF_01659">
    <property type="entry name" value="MenD"/>
    <property type="match status" value="1"/>
</dbReference>
<evidence type="ECO:0000256" key="7">
    <source>
        <dbReference type="HAMAP-Rule" id="MF_01659"/>
    </source>
</evidence>
<proteinExistence type="inferred from homology"/>
<name>A0ABU7G6Q1_9ALTE</name>
<keyword evidence="4 7" id="KW-0460">Magnesium</keyword>
<dbReference type="Gene3D" id="3.40.50.970">
    <property type="match status" value="2"/>
</dbReference>
<keyword evidence="12" id="KW-1185">Reference proteome</keyword>
<comment type="function">
    <text evidence="7">Catalyzes the thiamine diphosphate-dependent decarboxylation of 2-oxoglutarate and the subsequent addition of the resulting succinic semialdehyde-thiamine pyrophosphate anion to isochorismate to yield 2-succinyl-5-enolpyruvyl-6-hydroxy-3-cyclohexene-1-carboxylate (SEPHCHC).</text>
</comment>
<comment type="pathway">
    <text evidence="7">Quinol/quinone metabolism; 1,4-dihydroxy-2-naphthoate biosynthesis; 1,4-dihydroxy-2-naphthoate from chorismate: step 2/7.</text>
</comment>
<keyword evidence="5 7" id="KW-0786">Thiamine pyrophosphate</keyword>
<comment type="subunit">
    <text evidence="7">Homodimer.</text>
</comment>
<dbReference type="SUPFAM" id="SSF52467">
    <property type="entry name" value="DHS-like NAD/FAD-binding domain"/>
    <property type="match status" value="1"/>
</dbReference>
<evidence type="ECO:0000256" key="6">
    <source>
        <dbReference type="ARBA" id="ARBA00023211"/>
    </source>
</evidence>
<dbReference type="Pfam" id="PF02776">
    <property type="entry name" value="TPP_enzyme_N"/>
    <property type="match status" value="1"/>
</dbReference>
<evidence type="ECO:0000313" key="12">
    <source>
        <dbReference type="Proteomes" id="UP001310248"/>
    </source>
</evidence>
<organism evidence="11 12">
    <name type="scientific">Agarivorans aestuarii</name>
    <dbReference type="NCBI Taxonomy" id="1563703"/>
    <lineage>
        <taxon>Bacteria</taxon>
        <taxon>Pseudomonadati</taxon>
        <taxon>Pseudomonadota</taxon>
        <taxon>Gammaproteobacteria</taxon>
        <taxon>Alteromonadales</taxon>
        <taxon>Alteromonadaceae</taxon>
        <taxon>Agarivorans</taxon>
    </lineage>
</organism>
<gene>
    <name evidence="7 11" type="primary">menD</name>
    <name evidence="11" type="ORF">SNR37_004133</name>
</gene>
<dbReference type="InterPro" id="IPR032264">
    <property type="entry name" value="MenD_middle"/>
</dbReference>
<comment type="cofactor">
    <cofactor evidence="7">
        <name>Mg(2+)</name>
        <dbReference type="ChEBI" id="CHEBI:18420"/>
    </cofactor>
    <cofactor evidence="7">
        <name>Mn(2+)</name>
        <dbReference type="ChEBI" id="CHEBI:29035"/>
    </cofactor>
</comment>
<feature type="domain" description="Menaquinone biosynthesis protein MenD middle" evidence="10">
    <location>
        <begin position="189"/>
        <end position="399"/>
    </location>
</feature>
<dbReference type="InterPro" id="IPR029061">
    <property type="entry name" value="THDP-binding"/>
</dbReference>
<evidence type="ECO:0000256" key="3">
    <source>
        <dbReference type="ARBA" id="ARBA00022723"/>
    </source>
</evidence>
<dbReference type="RefSeq" id="WP_329775748.1">
    <property type="nucleotide sequence ID" value="NZ_JAYDYW010000009.1"/>
</dbReference>
<dbReference type="PIRSF" id="PIRSF004983">
    <property type="entry name" value="MenD"/>
    <property type="match status" value="1"/>
</dbReference>
<comment type="similarity">
    <text evidence="7">Belongs to the TPP enzyme family. MenD subfamily.</text>
</comment>
<keyword evidence="1 7" id="KW-0474">Menaquinone biosynthesis</keyword>
<keyword evidence="3 7" id="KW-0479">Metal-binding</keyword>
<protein>
    <recommendedName>
        <fullName evidence="7">2-succinyl-5-enolpyruvyl-6-hydroxy-3-cyclohexene-1-carboxylate synthase</fullName>
        <shortName evidence="7">SEPHCHC synthase</shortName>
        <ecNumber evidence="7">2.2.1.9</ecNumber>
    </recommendedName>
    <alternativeName>
        <fullName evidence="7">Menaquinone biosynthesis protein MenD</fullName>
    </alternativeName>
</protein>
<dbReference type="PANTHER" id="PTHR42916">
    <property type="entry name" value="2-SUCCINYL-5-ENOLPYRUVYL-6-HYDROXY-3-CYCLOHEXENE-1-CARBOXYLATE SYNTHASE"/>
    <property type="match status" value="1"/>
</dbReference>
<dbReference type="EC" id="2.2.1.9" evidence="7"/>
<reference evidence="12" key="1">
    <citation type="submission" date="2023-07" db="EMBL/GenBank/DDBJ databases">
        <title>Draft genome sequence of Agarivorans aestuarii strain ZMCS4, a CAZymes producing bacteria isolated from the marine brown algae Clodostephus spongiosus.</title>
        <authorList>
            <person name="Lorente B."/>
            <person name="Cabral C."/>
            <person name="Frias J."/>
            <person name="Faria J."/>
            <person name="Toubarro D."/>
        </authorList>
    </citation>
    <scope>NUCLEOTIDE SEQUENCE [LARGE SCALE GENOMIC DNA]</scope>
    <source>
        <strain evidence="12">ZMCS4</strain>
    </source>
</reference>
<evidence type="ECO:0000256" key="1">
    <source>
        <dbReference type="ARBA" id="ARBA00022428"/>
    </source>
</evidence>
<dbReference type="GO" id="GO:0070204">
    <property type="term" value="F:2-succinyl-5-enolpyruvyl-6-hydroxy-3-cyclohexene-1-carboxylic-acid synthase activity"/>
    <property type="evidence" value="ECO:0007669"/>
    <property type="project" value="UniProtKB-EC"/>
</dbReference>
<comment type="catalytic activity">
    <reaction evidence="7">
        <text>isochorismate + 2-oxoglutarate + H(+) = 5-enolpyruvoyl-6-hydroxy-2-succinyl-cyclohex-3-ene-1-carboxylate + CO2</text>
        <dbReference type="Rhea" id="RHEA:25593"/>
        <dbReference type="ChEBI" id="CHEBI:15378"/>
        <dbReference type="ChEBI" id="CHEBI:16526"/>
        <dbReference type="ChEBI" id="CHEBI:16810"/>
        <dbReference type="ChEBI" id="CHEBI:29780"/>
        <dbReference type="ChEBI" id="CHEBI:58818"/>
        <dbReference type="EC" id="2.2.1.9"/>
    </reaction>
</comment>
<accession>A0ABU7G6Q1</accession>
<keyword evidence="6 7" id="KW-0464">Manganese</keyword>
<evidence type="ECO:0000259" key="10">
    <source>
        <dbReference type="Pfam" id="PF16582"/>
    </source>
</evidence>
<dbReference type="Pfam" id="PF02775">
    <property type="entry name" value="TPP_enzyme_C"/>
    <property type="match status" value="1"/>
</dbReference>
<dbReference type="CDD" id="cd07037">
    <property type="entry name" value="TPP_PYR_MenD"/>
    <property type="match status" value="1"/>
</dbReference>
<reference evidence="11 12" key="2">
    <citation type="submission" date="2023-12" db="EMBL/GenBank/DDBJ databases">
        <authorList>
            <consortium name="Cladostephus spongiosus"/>
            <person name="Lorente B."/>
            <person name="Cabral C."/>
            <person name="Frias J."/>
            <person name="Faria J."/>
            <person name="Toubarro D."/>
        </authorList>
    </citation>
    <scope>NUCLEOTIDE SEQUENCE [LARGE SCALE GENOMIC DNA]</scope>
    <source>
        <strain evidence="11 12">ZMCS4</strain>
    </source>
</reference>